<evidence type="ECO:0000313" key="4">
    <source>
        <dbReference type="Proteomes" id="UP000002440"/>
    </source>
</evidence>
<keyword evidence="1" id="KW-0732">Signal</keyword>
<dbReference type="eggNOG" id="COG3712">
    <property type="taxonomic scope" value="Bacteria"/>
</dbReference>
<evidence type="ECO:0000313" key="3">
    <source>
        <dbReference type="EMBL" id="ABE49395.1"/>
    </source>
</evidence>
<proteinExistence type="predicted"/>
<feature type="chain" id="PRO_5004189580" description="FecR protein domain-containing protein" evidence="1">
    <location>
        <begin position="19"/>
        <end position="410"/>
    </location>
</feature>
<dbReference type="Proteomes" id="UP000002440">
    <property type="component" value="Chromosome"/>
</dbReference>
<organism evidence="3 4">
    <name type="scientific">Methylobacillus flagellatus (strain ATCC 51484 / DSM 6875 / VKM B-1610 / KT)</name>
    <dbReference type="NCBI Taxonomy" id="265072"/>
    <lineage>
        <taxon>Bacteria</taxon>
        <taxon>Pseudomonadati</taxon>
        <taxon>Pseudomonadota</taxon>
        <taxon>Betaproteobacteria</taxon>
        <taxon>Nitrosomonadales</taxon>
        <taxon>Methylophilaceae</taxon>
        <taxon>Methylobacillus</taxon>
    </lineage>
</organism>
<dbReference type="InterPro" id="IPR006860">
    <property type="entry name" value="FecR"/>
</dbReference>
<dbReference type="STRING" id="265072.Mfla_1127"/>
<evidence type="ECO:0000259" key="2">
    <source>
        <dbReference type="Pfam" id="PF04773"/>
    </source>
</evidence>
<feature type="signal peptide" evidence="1">
    <location>
        <begin position="1"/>
        <end position="18"/>
    </location>
</feature>
<dbReference type="EMBL" id="CP000284">
    <property type="protein sequence ID" value="ABE49395.1"/>
    <property type="molecule type" value="Genomic_DNA"/>
</dbReference>
<protein>
    <recommendedName>
        <fullName evidence="2">FecR protein domain-containing protein</fullName>
    </recommendedName>
</protein>
<dbReference type="PANTHER" id="PTHR38731:SF1">
    <property type="entry name" value="FECR PROTEIN DOMAIN-CONTAINING PROTEIN"/>
    <property type="match status" value="1"/>
</dbReference>
<sequence>MRHLLKTSLLMLGLIAHADLTLAAAGKVEFVHGVANIMDSSGGLREAAKGAEFDAGETLLTADGRMQVKFIDGGYISLQPNTSFKVEAYHYSGREDGSERGIFRLIKGGLRAITGVIGHANKPNYRMDTPVATIGIRGTEFTASLDDAQKLLVKVGDGAVFMENHAGNLVLYKGQAGEVSNMTSRPSYSEIMPVLVAAGPQQGTLQDTLEEKQTTDTSENGFRNADIRSDFGAPCVLVACDVLSELEDTVDNTPTVPSPLPGGGGDAISSQILTANARNMTGTWSGTSDVSGRFFGIPVTLAATGTLRVDFSNYQAGFSVNLRDWTTLVSLNTQKEAVGQLQSDGSFTFSDGRMSGSGCTFDCTLKVHWGQLSGDDLGKAGVNFSVRDLLNLIVVNNQTLNLDGRLMGAP</sequence>
<keyword evidence="4" id="KW-1185">Reference proteome</keyword>
<feature type="domain" description="FecR protein" evidence="2">
    <location>
        <begin position="60"/>
        <end position="160"/>
    </location>
</feature>
<dbReference type="PANTHER" id="PTHR38731">
    <property type="entry name" value="LIPL45-RELATED LIPOPROTEIN-RELATED"/>
    <property type="match status" value="1"/>
</dbReference>
<accession>Q1H292</accession>
<gene>
    <name evidence="3" type="ordered locus">Mfla_1127</name>
</gene>
<dbReference type="RefSeq" id="WP_011479349.1">
    <property type="nucleotide sequence ID" value="NC_007947.1"/>
</dbReference>
<dbReference type="Pfam" id="PF04773">
    <property type="entry name" value="FecR"/>
    <property type="match status" value="1"/>
</dbReference>
<evidence type="ECO:0000256" key="1">
    <source>
        <dbReference type="SAM" id="SignalP"/>
    </source>
</evidence>
<dbReference type="KEGG" id="mfa:Mfla_1127"/>
<name>Q1H292_METFK</name>
<dbReference type="HOGENOM" id="CLU_599774_0_0_4"/>
<dbReference type="AlphaFoldDB" id="Q1H292"/>
<dbReference type="Gene3D" id="2.60.120.1440">
    <property type="match status" value="1"/>
</dbReference>
<reference evidence="3 4" key="1">
    <citation type="submission" date="2006-03" db="EMBL/GenBank/DDBJ databases">
        <title>Complete sequence of Methylobacillus flagellatus KT.</title>
        <authorList>
            <consortium name="US DOE Joint Genome Institute"/>
            <person name="Copeland A."/>
            <person name="Lucas S."/>
            <person name="Lapidus A."/>
            <person name="Barry K."/>
            <person name="Detter J.C."/>
            <person name="Glavina del Rio T."/>
            <person name="Hammon N."/>
            <person name="Israni S."/>
            <person name="Dalin E."/>
            <person name="Tice H."/>
            <person name="Pitluck S."/>
            <person name="Brettin T."/>
            <person name="Bruce D."/>
            <person name="Han C."/>
            <person name="Tapia R."/>
            <person name="Saunders E."/>
            <person name="Gilna P."/>
            <person name="Schmutz J."/>
            <person name="Larimer F."/>
            <person name="Land M."/>
            <person name="Kyrpides N."/>
            <person name="Anderson I."/>
            <person name="Richardson P."/>
        </authorList>
    </citation>
    <scope>NUCLEOTIDE SEQUENCE [LARGE SCALE GENOMIC DNA]</scope>
    <source>
        <strain evidence="4">KT / ATCC 51484 / DSM 6875</strain>
    </source>
</reference>